<evidence type="ECO:0000313" key="1">
    <source>
        <dbReference type="EMBL" id="EHO05911.1"/>
    </source>
</evidence>
<comment type="caution">
    <text evidence="1">The sequence shown here is derived from an EMBL/GenBank/DDBJ whole genome shotgun (WGS) entry which is preliminary data.</text>
</comment>
<proteinExistence type="predicted"/>
<protein>
    <recommendedName>
        <fullName evidence="3">Auto-transporter adhesin head GIN domain-containing protein</fullName>
    </recommendedName>
</protein>
<sequence length="222" mass="24710">MSTERDETIVNNTYIVQAKADNKTISYNDQDELQVINIPEESIIDKKVPGYETYHREVYNFGDISTINVVKCEDSGSLIVQEKRFGDNMLKDIVSIDYNYQDNNLQRRLLYGYMSNSEYLEYVMKYDVNTFSVGTSDSGVGMRLEGESVGIHLTGKSAGLSLTGEEANLSVNGKEVVRSINGVLADESGELPLELNVLTSADGTKFKLMVSNEGFLGVQKIQ</sequence>
<dbReference type="EMBL" id="AGEE01000054">
    <property type="protein sequence ID" value="EHO05911.1"/>
    <property type="molecule type" value="Genomic_DNA"/>
</dbReference>
<reference evidence="1 2" key="1">
    <citation type="submission" date="2011-11" db="EMBL/GenBank/DDBJ databases">
        <title>The Genome Sequence of Myroides odoratimimus CIP 101113.</title>
        <authorList>
            <person name="Earl A."/>
            <person name="Ward D."/>
            <person name="Feldgarden M."/>
            <person name="Gevers D."/>
            <person name="Huys G."/>
            <person name="Young S.K."/>
            <person name="Zeng Q."/>
            <person name="Gargeya S."/>
            <person name="Fitzgerald M."/>
            <person name="Haas B."/>
            <person name="Abouelleil A."/>
            <person name="Alvarado L."/>
            <person name="Arachchi H.M."/>
            <person name="Berlin A."/>
            <person name="Brown A."/>
            <person name="Chapman S.B."/>
            <person name="Chen Z."/>
            <person name="Dunbar C."/>
            <person name="Freedman E."/>
            <person name="Gearin G."/>
            <person name="Goldberg J."/>
            <person name="Griggs A."/>
            <person name="Gujja S."/>
            <person name="Heiman D."/>
            <person name="Howarth C."/>
            <person name="Larson L."/>
            <person name="Lui A."/>
            <person name="MacDonald P.J.P."/>
            <person name="Montmayeur A."/>
            <person name="Murphy C."/>
            <person name="Neiman D."/>
            <person name="Pearson M."/>
            <person name="Priest M."/>
            <person name="Roberts A."/>
            <person name="Saif S."/>
            <person name="Shea T."/>
            <person name="Shenoy N."/>
            <person name="Sisk P."/>
            <person name="Stolte C."/>
            <person name="Sykes S."/>
            <person name="Wortman J."/>
            <person name="Nusbaum C."/>
            <person name="Birren B."/>
        </authorList>
    </citation>
    <scope>NUCLEOTIDE SEQUENCE [LARGE SCALE GENOMIC DNA]</scope>
    <source>
        <strain evidence="1 2">CIP 101113</strain>
    </source>
</reference>
<gene>
    <name evidence="1" type="ORF">HMPREF9715_03185</name>
</gene>
<name>A0AAV3EZ11_9FLAO</name>
<dbReference type="Proteomes" id="UP000004834">
    <property type="component" value="Unassembled WGS sequence"/>
</dbReference>
<organism evidence="1 2">
    <name type="scientific">Myroides odoratimimus CIP 101113</name>
    <dbReference type="NCBI Taxonomy" id="883154"/>
    <lineage>
        <taxon>Bacteria</taxon>
        <taxon>Pseudomonadati</taxon>
        <taxon>Bacteroidota</taxon>
        <taxon>Flavobacteriia</taxon>
        <taxon>Flavobacteriales</taxon>
        <taxon>Flavobacteriaceae</taxon>
        <taxon>Myroides</taxon>
    </lineage>
</organism>
<dbReference type="GeneID" id="69255857"/>
<evidence type="ECO:0000313" key="2">
    <source>
        <dbReference type="Proteomes" id="UP000004834"/>
    </source>
</evidence>
<evidence type="ECO:0008006" key="3">
    <source>
        <dbReference type="Google" id="ProtNLM"/>
    </source>
</evidence>
<dbReference type="AlphaFoldDB" id="A0AAV3EZ11"/>
<dbReference type="RefSeq" id="WP_006264494.1">
    <property type="nucleotide sequence ID" value="NZ_JH590839.1"/>
</dbReference>
<accession>A0AAV3EZ11</accession>